<keyword evidence="4" id="KW-1185">Reference proteome</keyword>
<keyword evidence="1" id="KW-0472">Membrane</keyword>
<dbReference type="NCBIfam" id="TIGR00277">
    <property type="entry name" value="HDIG"/>
    <property type="match status" value="1"/>
</dbReference>
<protein>
    <submittedName>
        <fullName evidence="3">HD-GYP domain-containing protein</fullName>
    </submittedName>
</protein>
<feature type="transmembrane region" description="Helical" evidence="1">
    <location>
        <begin position="33"/>
        <end position="51"/>
    </location>
</feature>
<dbReference type="InterPro" id="IPR003607">
    <property type="entry name" value="HD/PDEase_dom"/>
</dbReference>
<organism evidence="3 4">
    <name type="scientific">Tumebacillus amylolyticus</name>
    <dbReference type="NCBI Taxonomy" id="2801339"/>
    <lineage>
        <taxon>Bacteria</taxon>
        <taxon>Bacillati</taxon>
        <taxon>Bacillota</taxon>
        <taxon>Bacilli</taxon>
        <taxon>Bacillales</taxon>
        <taxon>Alicyclobacillaceae</taxon>
        <taxon>Tumebacillus</taxon>
    </lineage>
</organism>
<feature type="domain" description="HD-GYP" evidence="2">
    <location>
        <begin position="154"/>
        <end position="347"/>
    </location>
</feature>
<feature type="transmembrane region" description="Helical" evidence="1">
    <location>
        <begin position="72"/>
        <end position="97"/>
    </location>
</feature>
<sequence>MSFARIYKIWCLMLTLTITITGLYQAFYQDFPFFWTIECSVGVLLLLMLTLPKRFPQAGIPILFGSQMLVTLGFYAVISINQIGTTVLFFPALYTLLYPNRRYFYGGQILVSIGYLLCSWDNPLQQHVIFFSIFACYSTLLGFVSQIMVRNASEVAKFQERVEVFSHAIEARDSYTQGHSRRVSRYAVEIGKLVPGIDIELLRMAGDLHDIGKISTPDAVLLKPGRLTDEEYDVIKRHPVDGANLLRRFDVDGPILEGVLYHHERMNGTGYPEGRIGEHIPLYARILAVADTFDAMTTTRSYRIAYPPQVAYDEILSLKGLYYDPLVVDCFVKCYDTILAIFFEHQESEYLPLETAR</sequence>
<dbReference type="RefSeq" id="WP_201634954.1">
    <property type="nucleotide sequence ID" value="NZ_JAEQNB010000003.1"/>
</dbReference>
<dbReference type="InterPro" id="IPR037522">
    <property type="entry name" value="HD_GYP_dom"/>
</dbReference>
<dbReference type="CDD" id="cd00077">
    <property type="entry name" value="HDc"/>
    <property type="match status" value="1"/>
</dbReference>
<dbReference type="Proteomes" id="UP000602284">
    <property type="component" value="Unassembled WGS sequence"/>
</dbReference>
<dbReference type="SMART" id="SM00471">
    <property type="entry name" value="HDc"/>
    <property type="match status" value="1"/>
</dbReference>
<dbReference type="PANTHER" id="PTHR43155">
    <property type="entry name" value="CYCLIC DI-GMP PHOSPHODIESTERASE PA4108-RELATED"/>
    <property type="match status" value="1"/>
</dbReference>
<evidence type="ECO:0000259" key="2">
    <source>
        <dbReference type="PROSITE" id="PS51832"/>
    </source>
</evidence>
<dbReference type="InterPro" id="IPR006675">
    <property type="entry name" value="HDIG_dom"/>
</dbReference>
<evidence type="ECO:0000256" key="1">
    <source>
        <dbReference type="SAM" id="Phobius"/>
    </source>
</evidence>
<evidence type="ECO:0000313" key="3">
    <source>
        <dbReference type="EMBL" id="MBL0387194.1"/>
    </source>
</evidence>
<dbReference type="PROSITE" id="PS51832">
    <property type="entry name" value="HD_GYP"/>
    <property type="match status" value="1"/>
</dbReference>
<feature type="transmembrane region" description="Helical" evidence="1">
    <location>
        <begin position="103"/>
        <end position="120"/>
    </location>
</feature>
<evidence type="ECO:0000313" key="4">
    <source>
        <dbReference type="Proteomes" id="UP000602284"/>
    </source>
</evidence>
<dbReference type="Gene3D" id="1.10.3210.10">
    <property type="entry name" value="Hypothetical protein af1432"/>
    <property type="match status" value="1"/>
</dbReference>
<comment type="caution">
    <text evidence="3">The sequence shown here is derived from an EMBL/GenBank/DDBJ whole genome shotgun (WGS) entry which is preliminary data.</text>
</comment>
<dbReference type="SUPFAM" id="SSF109604">
    <property type="entry name" value="HD-domain/PDEase-like"/>
    <property type="match status" value="1"/>
</dbReference>
<reference evidence="3 4" key="1">
    <citation type="submission" date="2021-01" db="EMBL/GenBank/DDBJ databases">
        <title>Tumebacillus sp. strain ITR2 16S ribosomal RNA gene Genome sequencing and assembly.</title>
        <authorList>
            <person name="Kang M."/>
        </authorList>
    </citation>
    <scope>NUCLEOTIDE SEQUENCE [LARGE SCALE GENOMIC DNA]</scope>
    <source>
        <strain evidence="3 4">ITR2</strain>
    </source>
</reference>
<keyword evidence="1" id="KW-0812">Transmembrane</keyword>
<gene>
    <name evidence="3" type="ORF">JJB07_11090</name>
</gene>
<keyword evidence="1" id="KW-1133">Transmembrane helix</keyword>
<dbReference type="EMBL" id="JAEQNB010000003">
    <property type="protein sequence ID" value="MBL0387194.1"/>
    <property type="molecule type" value="Genomic_DNA"/>
</dbReference>
<name>A0ABS1JAB7_9BACL</name>
<feature type="transmembrane region" description="Helical" evidence="1">
    <location>
        <begin position="7"/>
        <end position="27"/>
    </location>
</feature>
<dbReference type="PANTHER" id="PTHR43155:SF2">
    <property type="entry name" value="CYCLIC DI-GMP PHOSPHODIESTERASE PA4108"/>
    <property type="match status" value="1"/>
</dbReference>
<accession>A0ABS1JAB7</accession>
<feature type="transmembrane region" description="Helical" evidence="1">
    <location>
        <begin position="127"/>
        <end position="149"/>
    </location>
</feature>
<dbReference type="Pfam" id="PF13487">
    <property type="entry name" value="HD_5"/>
    <property type="match status" value="1"/>
</dbReference>
<proteinExistence type="predicted"/>